<dbReference type="EMBL" id="JAGINU010000001">
    <property type="protein sequence ID" value="MBP2364821.1"/>
    <property type="molecule type" value="Genomic_DNA"/>
</dbReference>
<dbReference type="SUPFAM" id="SSF51621">
    <property type="entry name" value="Phosphoenolpyruvate/pyruvate domain"/>
    <property type="match status" value="1"/>
</dbReference>
<evidence type="ECO:0000313" key="1">
    <source>
        <dbReference type="EMBL" id="MBP2364821.1"/>
    </source>
</evidence>
<keyword evidence="2" id="KW-1185">Reference proteome</keyword>
<dbReference type="Proteomes" id="UP001519295">
    <property type="component" value="Unassembled WGS sequence"/>
</dbReference>
<dbReference type="Pfam" id="PF13714">
    <property type="entry name" value="PEP_mutase"/>
    <property type="match status" value="1"/>
</dbReference>
<proteinExistence type="predicted"/>
<dbReference type="CDD" id="cd00377">
    <property type="entry name" value="ICL_PEPM"/>
    <property type="match status" value="1"/>
</dbReference>
<dbReference type="InterPro" id="IPR017972">
    <property type="entry name" value="Cyt_P450_CS"/>
</dbReference>
<sequence>MEILNDPAFVVPQALPGRRGIAWLRSHGARFSEGPDHERRRGIAVRLLNAVPLERLREPGHPVATLAAALGLPRHVATDVEIVSAGYQPHDPVTSEADAAVDRLVEIAGGRWDEETAALIGLLVQGCAATRSAIVGHHPPVPATRRISPSGQEILVSLENAPFGAGRHACPGEKHAEALLAGARRFTGLHDADEPLLLPNAWDFASAAALARQGYLAIGTTSLGVAASHGLPDAAGATYAETLALARSLVRLPVPVTVDVEAGFGLDPAELAAELTSVGVAGINIEDGRGDRLEPVDEQCERISALKAAAPELFVNARVDTYWLQLDPESTLPRSRAYADAGADGIFVPGVREEHLIENLVASLGDTPLNLLAELPFQRLRNLGVRRVSTGSLLYRTAITQAVAAADAYRGGGSAPAAMSYDHIESLAPARRPEAWAGR</sequence>
<organism evidence="1 2">
    <name type="scientific">Pseudonocardia parietis</name>
    <dbReference type="NCBI Taxonomy" id="570936"/>
    <lineage>
        <taxon>Bacteria</taxon>
        <taxon>Bacillati</taxon>
        <taxon>Actinomycetota</taxon>
        <taxon>Actinomycetes</taxon>
        <taxon>Pseudonocardiales</taxon>
        <taxon>Pseudonocardiaceae</taxon>
        <taxon>Pseudonocardia</taxon>
    </lineage>
</organism>
<dbReference type="PANTHER" id="PTHR42905:SF16">
    <property type="entry name" value="CARBOXYPHOSPHONOENOLPYRUVATE PHOSPHONOMUTASE-LIKE PROTEIN (AFU_ORTHOLOGUE AFUA_5G07230)"/>
    <property type="match status" value="1"/>
</dbReference>
<dbReference type="InterPro" id="IPR039556">
    <property type="entry name" value="ICL/PEPM"/>
</dbReference>
<comment type="caution">
    <text evidence="1">The sequence shown here is derived from an EMBL/GenBank/DDBJ whole genome shotgun (WGS) entry which is preliminary data.</text>
</comment>
<dbReference type="InterPro" id="IPR015813">
    <property type="entry name" value="Pyrv/PenolPyrv_kinase-like_dom"/>
</dbReference>
<name>A0ABS4VLL9_9PSEU</name>
<dbReference type="InterPro" id="IPR036396">
    <property type="entry name" value="Cyt_P450_sf"/>
</dbReference>
<dbReference type="RefSeq" id="WP_210024834.1">
    <property type="nucleotide sequence ID" value="NZ_JAGINU010000001.1"/>
</dbReference>
<dbReference type="PANTHER" id="PTHR42905">
    <property type="entry name" value="PHOSPHOENOLPYRUVATE CARBOXYLASE"/>
    <property type="match status" value="1"/>
</dbReference>
<dbReference type="Gene3D" id="3.20.20.60">
    <property type="entry name" value="Phosphoenolpyruvate-binding domains"/>
    <property type="match status" value="1"/>
</dbReference>
<reference evidence="1 2" key="1">
    <citation type="submission" date="2021-03" db="EMBL/GenBank/DDBJ databases">
        <title>Sequencing the genomes of 1000 actinobacteria strains.</title>
        <authorList>
            <person name="Klenk H.-P."/>
        </authorList>
    </citation>
    <scope>NUCLEOTIDE SEQUENCE [LARGE SCALE GENOMIC DNA]</scope>
    <source>
        <strain evidence="1 2">DSM 45256</strain>
    </source>
</reference>
<dbReference type="InterPro" id="IPR040442">
    <property type="entry name" value="Pyrv_kinase-like_dom_sf"/>
</dbReference>
<evidence type="ECO:0000313" key="2">
    <source>
        <dbReference type="Proteomes" id="UP001519295"/>
    </source>
</evidence>
<gene>
    <name evidence="1" type="ORF">JOF36_000517</name>
</gene>
<dbReference type="PROSITE" id="PS00086">
    <property type="entry name" value="CYTOCHROME_P450"/>
    <property type="match status" value="1"/>
</dbReference>
<protein>
    <submittedName>
        <fullName evidence="1">2-methylisocitrate lyase-like PEP mutase family enzyme</fullName>
    </submittedName>
</protein>
<accession>A0ABS4VLL9</accession>
<dbReference type="SUPFAM" id="SSF48264">
    <property type="entry name" value="Cytochrome P450"/>
    <property type="match status" value="1"/>
</dbReference>